<proteinExistence type="predicted"/>
<dbReference type="InterPro" id="IPR011044">
    <property type="entry name" value="Quino_amine_DH_bsu"/>
</dbReference>
<evidence type="ECO:0000313" key="2">
    <source>
        <dbReference type="Proteomes" id="UP000516057"/>
    </source>
</evidence>
<gene>
    <name evidence="1" type="ORF">H9L24_21165</name>
</gene>
<keyword evidence="2" id="KW-1185">Reference proteome</keyword>
<dbReference type="AlphaFoldDB" id="A0A7H0HFI0"/>
<organism evidence="1 2">
    <name type="scientific">Paenacidovorax monticola</name>
    <dbReference type="NCBI Taxonomy" id="1926868"/>
    <lineage>
        <taxon>Bacteria</taxon>
        <taxon>Pseudomonadati</taxon>
        <taxon>Pseudomonadota</taxon>
        <taxon>Betaproteobacteria</taxon>
        <taxon>Burkholderiales</taxon>
        <taxon>Comamonadaceae</taxon>
        <taxon>Paenacidovorax</taxon>
    </lineage>
</organism>
<dbReference type="KEGG" id="amon:H9L24_21165"/>
<dbReference type="Proteomes" id="UP000516057">
    <property type="component" value="Chromosome"/>
</dbReference>
<reference evidence="1 2" key="1">
    <citation type="submission" date="2020-08" db="EMBL/GenBank/DDBJ databases">
        <title>Genome sequence of Acidovorax monticola KACC 19171T.</title>
        <authorList>
            <person name="Hyun D.-W."/>
            <person name="Bae J.-W."/>
        </authorList>
    </citation>
    <scope>NUCLEOTIDE SEQUENCE [LARGE SCALE GENOMIC DNA]</scope>
    <source>
        <strain evidence="1 2">KACC 19171</strain>
    </source>
</reference>
<dbReference type="SUPFAM" id="SSF50969">
    <property type="entry name" value="YVTN repeat-like/Quinoprotein amine dehydrogenase"/>
    <property type="match status" value="1"/>
</dbReference>
<accession>A0A7H0HFI0</accession>
<protein>
    <submittedName>
        <fullName evidence="1">Uncharacterized protein</fullName>
    </submittedName>
</protein>
<sequence length="460" mass="50730">MLINIVGNFTFEQRGDALFIGTQESAALICNGQARLLPPEPTFLRFNAPGVTARVHYADGPPTIVRHSDKEWLLHDVLLGGSDAYGVASPRNERILIVHDWNGDRLASLPQRLGPMHFGRAAIVLTDTYTYPQSEYTEIYRPDGEFLARYTLQRHGAGRQEFAHFTDALAFLRTGNDPSTYQLFDLHSLKACGVLPVVGAILGVCALPDGSNLWVDAEGMHRLAPQGQDQPPQTLHRFAEPLDVEQAKLLLWHDAQRVYAAIDHDRDRQTLIALPLEGASTAVQELHWSDTWAIAFQGGFLAGQNYLQLKRKTLLADNAVVLWRPGDVLSPALLQTDASPVVEVSQTRSAAKGKHGYRLRIEDSCPNRAIRCAALELGRLLGDTCEGAYQQGDEVPDRKFDGCFSIDIATASAPTAFEQAFLPAYLAYYRDTGDLSPAGSRARLAPLAITWTTDEALYKK</sequence>
<name>A0A7H0HFI0_9BURK</name>
<evidence type="ECO:0000313" key="1">
    <source>
        <dbReference type="EMBL" id="QNP59296.1"/>
    </source>
</evidence>
<dbReference type="EMBL" id="CP060790">
    <property type="protein sequence ID" value="QNP59296.1"/>
    <property type="molecule type" value="Genomic_DNA"/>
</dbReference>
<dbReference type="RefSeq" id="WP_187736280.1">
    <property type="nucleotide sequence ID" value="NZ_CP060790.1"/>
</dbReference>